<gene>
    <name evidence="1" type="ORF">KCU98_g196</name>
</gene>
<dbReference type="Proteomes" id="UP000729357">
    <property type="component" value="Unassembled WGS sequence"/>
</dbReference>
<comment type="caution">
    <text evidence="1">The sequence shown here is derived from an EMBL/GenBank/DDBJ whole genome shotgun (WGS) entry which is preliminary data.</text>
</comment>
<dbReference type="EMBL" id="JAHFXS010000001">
    <property type="protein sequence ID" value="KAG9991649.1"/>
    <property type="molecule type" value="Genomic_DNA"/>
</dbReference>
<evidence type="ECO:0000313" key="1">
    <source>
        <dbReference type="EMBL" id="KAG9991649.1"/>
    </source>
</evidence>
<feature type="non-terminal residue" evidence="1">
    <location>
        <position position="367"/>
    </location>
</feature>
<dbReference type="AlphaFoldDB" id="A0A9P8G5V7"/>
<name>A0A9P8G5V7_AURME</name>
<reference evidence="1" key="2">
    <citation type="submission" date="2021-08" db="EMBL/GenBank/DDBJ databases">
        <authorList>
            <person name="Gostincar C."/>
            <person name="Sun X."/>
            <person name="Song Z."/>
            <person name="Gunde-Cimerman N."/>
        </authorList>
    </citation>
    <scope>NUCLEOTIDE SEQUENCE</scope>
    <source>
        <strain evidence="1">EXF-9298</strain>
    </source>
</reference>
<evidence type="ECO:0000313" key="2">
    <source>
        <dbReference type="Proteomes" id="UP000729357"/>
    </source>
</evidence>
<sequence>MPRGKDRINNTDAVPIVTLQGCQFCLEHQAEIRRYFWDGTILCQRCSILSYGKDCESVGEKPYSQVSKTSITSDLVPPRSIKPASTVLTRSVPDSAVHGGSSLVRIFPAISWTGFCNLLIDTTPISLSSIRLGASRCWREGRHTRGVGQQTAAGNSQMTPLLSLQLPGWAKDRLARTPRVHILVCIAGLHLEIDEQLIASSPSTRPPLSSCKIRLLLTDTRGCSHHDSRSYLLEYENIAILQLSARRRSRDLIPENLHSSLLAAPTVNNDHYQKNVSRVTGINHSFMSANKGTSSAMFGSPRFCGRQMTLLIVGLERRVGKGAHYLAHLPTQAIPCVLCHILNSAQRQILPSPLRGFSFSCRSIFLF</sequence>
<reference evidence="1" key="1">
    <citation type="journal article" date="2021" name="J Fungi (Basel)">
        <title>Virulence traits and population genomics of the black yeast Aureobasidium melanogenum.</title>
        <authorList>
            <person name="Cernosa A."/>
            <person name="Sun X."/>
            <person name="Gostincar C."/>
            <person name="Fang C."/>
            <person name="Gunde-Cimerman N."/>
            <person name="Song Z."/>
        </authorList>
    </citation>
    <scope>NUCLEOTIDE SEQUENCE</scope>
    <source>
        <strain evidence="1">EXF-9298</strain>
    </source>
</reference>
<protein>
    <submittedName>
        <fullName evidence="1">Uncharacterized protein</fullName>
    </submittedName>
</protein>
<organism evidence="1 2">
    <name type="scientific">Aureobasidium melanogenum</name>
    <name type="common">Aureobasidium pullulans var. melanogenum</name>
    <dbReference type="NCBI Taxonomy" id="46634"/>
    <lineage>
        <taxon>Eukaryota</taxon>
        <taxon>Fungi</taxon>
        <taxon>Dikarya</taxon>
        <taxon>Ascomycota</taxon>
        <taxon>Pezizomycotina</taxon>
        <taxon>Dothideomycetes</taxon>
        <taxon>Dothideomycetidae</taxon>
        <taxon>Dothideales</taxon>
        <taxon>Saccotheciaceae</taxon>
        <taxon>Aureobasidium</taxon>
    </lineage>
</organism>
<proteinExistence type="predicted"/>
<accession>A0A9P8G5V7</accession>
<keyword evidence="2" id="KW-1185">Reference proteome</keyword>